<protein>
    <recommendedName>
        <fullName evidence="4">Translation initiation factor eIF2B subunit epsilon</fullName>
    </recommendedName>
    <alternativeName>
        <fullName evidence="5">eIF2B GDP-GTP exchange factor subunit epsilon</fullName>
    </alternativeName>
</protein>
<dbReference type="WBParaSite" id="TCNE_0001507901-mRNA-1">
    <property type="protein sequence ID" value="TCNE_0001507901-mRNA-1"/>
    <property type="gene ID" value="TCNE_0001507901"/>
</dbReference>
<dbReference type="SUPFAM" id="SSF53448">
    <property type="entry name" value="Nucleotide-diphospho-sugar transferases"/>
    <property type="match status" value="1"/>
</dbReference>
<dbReference type="InterPro" id="IPR003307">
    <property type="entry name" value="W2_domain"/>
</dbReference>
<dbReference type="GO" id="GO:0031369">
    <property type="term" value="F:translation initiation factor binding"/>
    <property type="evidence" value="ECO:0007669"/>
    <property type="project" value="InterPro"/>
</dbReference>
<evidence type="ECO:0000259" key="7">
    <source>
        <dbReference type="PROSITE" id="PS51363"/>
    </source>
</evidence>
<dbReference type="SUPFAM" id="SSF48371">
    <property type="entry name" value="ARM repeat"/>
    <property type="match status" value="1"/>
</dbReference>
<sequence length="641" mass="71255">LPARAICQTLGAQLVWFDTRAELQFVNTMVRKESSMAKSDEATLTAVVIADTFDRRFAPIVAESSSLSCLKVANIRILDYTLEWLSRTEIRDVIIVVASSHESVLEDFLNYWKDSFGTLKLVACQNCMSVGDAIREVDARSLISSDFLLIANPATFCSSDLGPQIEAYRERRKDKNNVMTLIYTRSEASNPVIAVEEKTNKLVFYHRSDDSSVLDVDKGVFIGDTLVRRDICDTGIALCSMNISAQFSDNFDFQNRDDVIREIIVNEEILSQYIHVDILPDNVAAFTVNDYEGLVRANRLILQRWVAPLVPGRVGSEQFISRRNNIFFAVSSEERSIENLPHLSCAGPGVIFGIKCTIDPAVTIKNSAIGNGILLGEGSTITNSIIGDGVTIGCNVSLMGSFIADDVSICDGATIGPRCILANKVSIPKSKVVPSESVICSARCADDEEDIVCSTSELGYEWKFAEGGSFWRASSKRRNRFDSSTTGRGVDSVFEKSDEEGVVEKEMDNTEKFFEELAYNISMEDVAKNVLLAFLSLQHNTTFVAIRSLAQKWKVLFSNYYKPIKNQIQALIAIEEFFNSMAIFQPLAAKTVHMFYEEDIVEEDAILEWHESLATDAPIRSAVAPIIAWLQQSDEDSESDE</sequence>
<accession>A0A183V2V9</accession>
<dbReference type="PANTHER" id="PTHR45887:SF1">
    <property type="entry name" value="TRANSLATION INITIATION FACTOR EIF-2B SUBUNIT EPSILON"/>
    <property type="match status" value="1"/>
</dbReference>
<organism evidence="8 9">
    <name type="scientific">Toxocara canis</name>
    <name type="common">Canine roundworm</name>
    <dbReference type="NCBI Taxonomy" id="6265"/>
    <lineage>
        <taxon>Eukaryota</taxon>
        <taxon>Metazoa</taxon>
        <taxon>Ecdysozoa</taxon>
        <taxon>Nematoda</taxon>
        <taxon>Chromadorea</taxon>
        <taxon>Rhabditida</taxon>
        <taxon>Spirurina</taxon>
        <taxon>Ascaridomorpha</taxon>
        <taxon>Ascaridoidea</taxon>
        <taxon>Toxocaridae</taxon>
        <taxon>Toxocara</taxon>
    </lineage>
</organism>
<evidence type="ECO:0000313" key="8">
    <source>
        <dbReference type="Proteomes" id="UP000050794"/>
    </source>
</evidence>
<comment type="subcellular location">
    <subcellularLocation>
        <location evidence="1">Cytoplasm</location>
        <location evidence="1">Cytosol</location>
    </subcellularLocation>
</comment>
<feature type="domain" description="W2" evidence="7">
    <location>
        <begin position="476"/>
        <end position="640"/>
    </location>
</feature>
<dbReference type="InterPro" id="IPR016024">
    <property type="entry name" value="ARM-type_fold"/>
</dbReference>
<dbReference type="Pfam" id="PF02020">
    <property type="entry name" value="W2"/>
    <property type="match status" value="1"/>
</dbReference>
<dbReference type="PROSITE" id="PS51363">
    <property type="entry name" value="W2"/>
    <property type="match status" value="1"/>
</dbReference>
<dbReference type="InterPro" id="IPR044123">
    <property type="entry name" value="W2_eIF2B_epsilon"/>
</dbReference>
<dbReference type="Gene3D" id="2.160.10.10">
    <property type="entry name" value="Hexapeptide repeat proteins"/>
    <property type="match status" value="1"/>
</dbReference>
<dbReference type="GO" id="GO:0005085">
    <property type="term" value="F:guanyl-nucleotide exchange factor activity"/>
    <property type="evidence" value="ECO:0007669"/>
    <property type="project" value="InterPro"/>
</dbReference>
<name>A0A183V2V9_TOXCA</name>
<evidence type="ECO:0000256" key="6">
    <source>
        <dbReference type="ARBA" id="ARBA00046432"/>
    </source>
</evidence>
<dbReference type="Gene3D" id="1.25.40.180">
    <property type="match status" value="1"/>
</dbReference>
<keyword evidence="3" id="KW-0963">Cytoplasm</keyword>
<evidence type="ECO:0000256" key="1">
    <source>
        <dbReference type="ARBA" id="ARBA00004514"/>
    </source>
</evidence>
<comment type="subunit">
    <text evidence="6">Component of the translation initiation factor 2B (eIF2B) complex which is a heterodecamer of two sets of five different subunits: alpha, beta, gamma, delta and epsilon. Subunits alpha, beta and delta comprise a regulatory subcomplex and subunits epsilon and gamma comprise a catalytic subcomplex. Within the complex, the hexameric regulatory complex resides at the center, with the two heterodimeric catalytic subcomplexes bound on opposite sides.</text>
</comment>
<proteinExistence type="inferred from homology"/>
<evidence type="ECO:0000256" key="5">
    <source>
        <dbReference type="ARBA" id="ARBA00044345"/>
    </source>
</evidence>
<dbReference type="GO" id="GO:0003743">
    <property type="term" value="F:translation initiation factor activity"/>
    <property type="evidence" value="ECO:0007669"/>
    <property type="project" value="TreeGrafter"/>
</dbReference>
<dbReference type="Proteomes" id="UP000050794">
    <property type="component" value="Unassembled WGS sequence"/>
</dbReference>
<reference evidence="9" key="1">
    <citation type="submission" date="2016-06" db="UniProtKB">
        <authorList>
            <consortium name="WormBaseParasite"/>
        </authorList>
    </citation>
    <scope>IDENTIFICATION</scope>
</reference>
<dbReference type="InterPro" id="IPR056764">
    <property type="entry name" value="LbH_EIF2B3/5"/>
</dbReference>
<dbReference type="CDD" id="cd00037">
    <property type="entry name" value="CLECT"/>
    <property type="match status" value="1"/>
</dbReference>
<evidence type="ECO:0000256" key="4">
    <source>
        <dbReference type="ARBA" id="ARBA00044144"/>
    </source>
</evidence>
<dbReference type="SMART" id="SM00515">
    <property type="entry name" value="eIF5C"/>
    <property type="match status" value="1"/>
</dbReference>
<dbReference type="Pfam" id="PF25084">
    <property type="entry name" value="LbH_EIF2B"/>
    <property type="match status" value="1"/>
</dbReference>
<evidence type="ECO:0000313" key="9">
    <source>
        <dbReference type="WBParaSite" id="TCNE_0001507901-mRNA-1"/>
    </source>
</evidence>
<dbReference type="InterPro" id="IPR029044">
    <property type="entry name" value="Nucleotide-diphossugar_trans"/>
</dbReference>
<evidence type="ECO:0000256" key="2">
    <source>
        <dbReference type="ARBA" id="ARBA00007878"/>
    </source>
</evidence>
<evidence type="ECO:0000256" key="3">
    <source>
        <dbReference type="ARBA" id="ARBA00022490"/>
    </source>
</evidence>
<dbReference type="AlphaFoldDB" id="A0A183V2V9"/>
<dbReference type="Gene3D" id="3.90.550.10">
    <property type="entry name" value="Spore Coat Polysaccharide Biosynthesis Protein SpsA, Chain A"/>
    <property type="match status" value="1"/>
</dbReference>
<comment type="similarity">
    <text evidence="2">Belongs to the eIF-2B gamma/epsilon subunits family.</text>
</comment>
<dbReference type="PANTHER" id="PTHR45887">
    <property type="entry name" value="TRANSLATION INITIATION FACTOR EIF-2B SUBUNIT EPSILON"/>
    <property type="match status" value="1"/>
</dbReference>
<dbReference type="GO" id="GO:0005851">
    <property type="term" value="C:eukaryotic translation initiation factor 2B complex"/>
    <property type="evidence" value="ECO:0007669"/>
    <property type="project" value="TreeGrafter"/>
</dbReference>
<dbReference type="InterPro" id="IPR051956">
    <property type="entry name" value="eIF2B_epsilon"/>
</dbReference>
<keyword evidence="8" id="KW-1185">Reference proteome</keyword>
<dbReference type="CDD" id="cd11558">
    <property type="entry name" value="W2_eIF2B_epsilon"/>
    <property type="match status" value="1"/>
</dbReference>